<dbReference type="AlphaFoldDB" id="A0A9X2WIB6"/>
<protein>
    <recommendedName>
        <fullName evidence="5">Trimeric autotransporter adhesin YadA-like C-terminal membrane anchor domain-containing protein</fullName>
    </recommendedName>
</protein>
<evidence type="ECO:0000313" key="4">
    <source>
        <dbReference type="Proteomes" id="UP001147830"/>
    </source>
</evidence>
<evidence type="ECO:0000256" key="1">
    <source>
        <dbReference type="SAM" id="Coils"/>
    </source>
</evidence>
<reference evidence="3" key="2">
    <citation type="submission" date="2022-08" db="EMBL/GenBank/DDBJ databases">
        <authorList>
            <person name="Dong C."/>
        </authorList>
    </citation>
    <scope>NUCLEOTIDE SEQUENCE</scope>
    <source>
        <strain evidence="3">59MF3M-4</strain>
    </source>
</reference>
<keyword evidence="2" id="KW-0732">Signal</keyword>
<sequence>MQYLTRMVLLNGCLSVLTVSMVLKVSAAQAEDSACEMLVTPAELSQQTINGQIVYLLPANKVQQTQHITGCIDYTALLQKNQDASHQASADIAALQKQNADLAQQLEKYRALVADQTQLSGQYTQLNTQYQDQVKQCLALNTNLISVADKLDTLSGEYRSIAVQSLSRYRVGAAIGGGTEGFASQLHVGYDTLNLFIHNYDDKTSALIGAELRF</sequence>
<feature type="signal peptide" evidence="2">
    <location>
        <begin position="1"/>
        <end position="30"/>
    </location>
</feature>
<dbReference type="Proteomes" id="UP001147830">
    <property type="component" value="Unassembled WGS sequence"/>
</dbReference>
<name>A0A9X2WIB6_9GAMM</name>
<comment type="caution">
    <text evidence="3">The sequence shown here is derived from an EMBL/GenBank/DDBJ whole genome shotgun (WGS) entry which is preliminary data.</text>
</comment>
<dbReference type="EMBL" id="JAOANI010000028">
    <property type="protein sequence ID" value="MCT7360758.1"/>
    <property type="molecule type" value="Genomic_DNA"/>
</dbReference>
<evidence type="ECO:0008006" key="5">
    <source>
        <dbReference type="Google" id="ProtNLM"/>
    </source>
</evidence>
<feature type="coiled-coil region" evidence="1">
    <location>
        <begin position="85"/>
        <end position="119"/>
    </location>
</feature>
<keyword evidence="1" id="KW-0175">Coiled coil</keyword>
<evidence type="ECO:0000313" key="3">
    <source>
        <dbReference type="EMBL" id="MCT7360758.1"/>
    </source>
</evidence>
<feature type="chain" id="PRO_5040960898" description="Trimeric autotransporter adhesin YadA-like C-terminal membrane anchor domain-containing protein" evidence="2">
    <location>
        <begin position="31"/>
        <end position="214"/>
    </location>
</feature>
<dbReference type="RefSeq" id="WP_260977581.1">
    <property type="nucleotide sequence ID" value="NZ_JAOANI010000028.1"/>
</dbReference>
<reference evidence="3" key="1">
    <citation type="journal article" date="2022" name="Front. Microbiol.">
        <title>Genome-based taxonomic rearrangement of Oceanobacter-related bacteria including the description of Thalassolituus hydrocarbonoclasticus sp. nov. and Thalassolituus pacificus sp. nov. and emended description of the genus Thalassolituus.</title>
        <authorList>
            <person name="Dong C."/>
            <person name="Wei L."/>
            <person name="Wang J."/>
            <person name="Lai Q."/>
            <person name="Huang Z."/>
            <person name="Shao Z."/>
        </authorList>
    </citation>
    <scope>NUCLEOTIDE SEQUENCE</scope>
    <source>
        <strain evidence="3">59MF3M-4</strain>
    </source>
</reference>
<keyword evidence="4" id="KW-1185">Reference proteome</keyword>
<proteinExistence type="predicted"/>
<organism evidence="3 4">
    <name type="scientific">Thalassolituus pacificus</name>
    <dbReference type="NCBI Taxonomy" id="2975440"/>
    <lineage>
        <taxon>Bacteria</taxon>
        <taxon>Pseudomonadati</taxon>
        <taxon>Pseudomonadota</taxon>
        <taxon>Gammaproteobacteria</taxon>
        <taxon>Oceanospirillales</taxon>
        <taxon>Oceanospirillaceae</taxon>
        <taxon>Thalassolituus</taxon>
    </lineage>
</organism>
<accession>A0A9X2WIB6</accession>
<evidence type="ECO:0000256" key="2">
    <source>
        <dbReference type="SAM" id="SignalP"/>
    </source>
</evidence>
<gene>
    <name evidence="3" type="ORF">NYR02_17190</name>
</gene>